<dbReference type="RefSeq" id="XP_033398841.1">
    <property type="nucleotide sequence ID" value="XM_033546127.1"/>
</dbReference>
<keyword evidence="2" id="KW-0472">Membrane</keyword>
<dbReference type="OrthoDB" id="3540210at2759"/>
<evidence type="ECO:0000313" key="4">
    <source>
        <dbReference type="Proteomes" id="UP000799438"/>
    </source>
</evidence>
<gene>
    <name evidence="3" type="ORF">K452DRAFT_357536</name>
</gene>
<feature type="compositionally biased region" description="Low complexity" evidence="1">
    <location>
        <begin position="672"/>
        <end position="688"/>
    </location>
</feature>
<evidence type="ECO:0000313" key="3">
    <source>
        <dbReference type="EMBL" id="KAF2143129.1"/>
    </source>
</evidence>
<feature type="transmembrane region" description="Helical" evidence="2">
    <location>
        <begin position="556"/>
        <end position="580"/>
    </location>
</feature>
<dbReference type="AlphaFoldDB" id="A0A6A6BG73"/>
<dbReference type="GeneID" id="54303633"/>
<accession>A0A6A6BG73</accession>
<dbReference type="Proteomes" id="UP000799438">
    <property type="component" value="Unassembled WGS sequence"/>
</dbReference>
<feature type="transmembrane region" description="Helical" evidence="2">
    <location>
        <begin position="42"/>
        <end position="70"/>
    </location>
</feature>
<feature type="transmembrane region" description="Helical" evidence="2">
    <location>
        <begin position="120"/>
        <end position="140"/>
    </location>
</feature>
<reference evidence="3" key="1">
    <citation type="journal article" date="2020" name="Stud. Mycol.">
        <title>101 Dothideomycetes genomes: a test case for predicting lifestyles and emergence of pathogens.</title>
        <authorList>
            <person name="Haridas S."/>
            <person name="Albert R."/>
            <person name="Binder M."/>
            <person name="Bloem J."/>
            <person name="Labutti K."/>
            <person name="Salamov A."/>
            <person name="Andreopoulos B."/>
            <person name="Baker S."/>
            <person name="Barry K."/>
            <person name="Bills G."/>
            <person name="Bluhm B."/>
            <person name="Cannon C."/>
            <person name="Castanera R."/>
            <person name="Culley D."/>
            <person name="Daum C."/>
            <person name="Ezra D."/>
            <person name="Gonzalez J."/>
            <person name="Henrissat B."/>
            <person name="Kuo A."/>
            <person name="Liang C."/>
            <person name="Lipzen A."/>
            <person name="Lutzoni F."/>
            <person name="Magnuson J."/>
            <person name="Mondo S."/>
            <person name="Nolan M."/>
            <person name="Ohm R."/>
            <person name="Pangilinan J."/>
            <person name="Park H.-J."/>
            <person name="Ramirez L."/>
            <person name="Alfaro M."/>
            <person name="Sun H."/>
            <person name="Tritt A."/>
            <person name="Yoshinaga Y."/>
            <person name="Zwiers L.-H."/>
            <person name="Turgeon B."/>
            <person name="Goodwin S."/>
            <person name="Spatafora J."/>
            <person name="Crous P."/>
            <person name="Grigoriev I."/>
        </authorList>
    </citation>
    <scope>NUCLEOTIDE SEQUENCE</scope>
    <source>
        <strain evidence="3">CBS 121167</strain>
    </source>
</reference>
<keyword evidence="4" id="KW-1185">Reference proteome</keyword>
<feature type="region of interest" description="Disordered" evidence="1">
    <location>
        <begin position="669"/>
        <end position="688"/>
    </location>
</feature>
<evidence type="ECO:0000256" key="2">
    <source>
        <dbReference type="SAM" id="Phobius"/>
    </source>
</evidence>
<keyword evidence="2" id="KW-1133">Transmembrane helix</keyword>
<protein>
    <submittedName>
        <fullName evidence="3">Uncharacterized protein</fullName>
    </submittedName>
</protein>
<keyword evidence="2" id="KW-0812">Transmembrane</keyword>
<name>A0A6A6BG73_9PEZI</name>
<dbReference type="EMBL" id="ML995482">
    <property type="protein sequence ID" value="KAF2143129.1"/>
    <property type="molecule type" value="Genomic_DNA"/>
</dbReference>
<organism evidence="3 4">
    <name type="scientific">Aplosporella prunicola CBS 121167</name>
    <dbReference type="NCBI Taxonomy" id="1176127"/>
    <lineage>
        <taxon>Eukaryota</taxon>
        <taxon>Fungi</taxon>
        <taxon>Dikarya</taxon>
        <taxon>Ascomycota</taxon>
        <taxon>Pezizomycotina</taxon>
        <taxon>Dothideomycetes</taxon>
        <taxon>Dothideomycetes incertae sedis</taxon>
        <taxon>Botryosphaeriales</taxon>
        <taxon>Aplosporellaceae</taxon>
        <taxon>Aplosporella</taxon>
    </lineage>
</organism>
<sequence length="688" mass="76887">MSQQLSNNGTTSYETYTGFWINWDKSPTFGATITLNRRDGGLLIAFLAMFVTVVGTSFWRIACFIFHQIYSSIDPQDALYHQRQAVLRNSANGANGLSGLANIIFAWRKVLPQINPFRRILPLTGFAIVCVAGFGLASTFSSRISTAMGNDVLIRSPTCGIFYPSNVDSFSELQTIIDPYRAQTTNSYANYAQSCRPKTSMNTCNSFIKRRLPTNIDRNGSCPFQKDICRFEYGNIVLDTGLLDSHFDFGINAPPKERVQYRRVSSCAPIKTDGYQEPYSDPKTQSNYTRYFYGQNGQENFTYQYPDTGRIPKDATLSSYGGDKDYTISILRTHFNDESGSYKPGTIVPVPELQLNTDVRFVFLSANNIIYAKEVDDPLFSAHKGRLMYTSSDTIKEKNTTMYYSDRSASVLACSITDQYCNPNSGRCTPLRSAGWLNLTDGLFWANKKHGIIFNWIALIVSGSSTVLTDVPLSLGESSLNARTKVTTGQSGPLPDNQWQIEVENWHAASLVALQGQIADTAKGLSNMDIEPWWLSPSNNVERNLCTSQKIPNSDYFNISVFGLCFTLILGSIIIVLSWTKESIVGCIGKCRNLESQKYSLLEWNMNDTFQLQRLAHEELGVGSWQECASDVPRTHDVEKLAVLDIEDPNHPRLKAPPLESVEEQPDIYEISDSGSGRNSGRLLSHVH</sequence>
<proteinExistence type="predicted"/>
<evidence type="ECO:0000256" key="1">
    <source>
        <dbReference type="SAM" id="MobiDB-lite"/>
    </source>
</evidence>